<dbReference type="AlphaFoldDB" id="A0A6C0BUU3"/>
<evidence type="ECO:0000313" key="2">
    <source>
        <dbReference type="EMBL" id="QHS95541.1"/>
    </source>
</evidence>
<feature type="transmembrane region" description="Helical" evidence="1">
    <location>
        <begin position="180"/>
        <end position="198"/>
    </location>
</feature>
<sequence length="237" mass="27307">MMNLSILSLILFIVLTLAYSILKYFIDNRAVTIIYFALIFISQFFLNIALTNQICGFKQPALAFTTTIFPWTIIFGSLSVLFMMFPGWKSPFSNTFGYLAARVGGIKDAFNAILPSKISNKALQAIYEDNSLMINEITPANFDDFWEKMQSSGMLSAKVTQESKERLFKLVRMKDIVAEFVWYLLAGILISSITFSYISNSKCKRSAEFMKQQHDEWKKEADKVEKKKKEKVYYVRD</sequence>
<organism evidence="2">
    <name type="scientific">viral metagenome</name>
    <dbReference type="NCBI Taxonomy" id="1070528"/>
    <lineage>
        <taxon>unclassified sequences</taxon>
        <taxon>metagenomes</taxon>
        <taxon>organismal metagenomes</taxon>
    </lineage>
</organism>
<feature type="transmembrane region" description="Helical" evidence="1">
    <location>
        <begin position="30"/>
        <end position="50"/>
    </location>
</feature>
<feature type="transmembrane region" description="Helical" evidence="1">
    <location>
        <begin position="62"/>
        <end position="85"/>
    </location>
</feature>
<keyword evidence="1" id="KW-0472">Membrane</keyword>
<name>A0A6C0BUU3_9ZZZZ</name>
<keyword evidence="1" id="KW-1133">Transmembrane helix</keyword>
<proteinExistence type="predicted"/>
<accession>A0A6C0BUU3</accession>
<dbReference type="EMBL" id="MN739253">
    <property type="protein sequence ID" value="QHS95541.1"/>
    <property type="molecule type" value="Genomic_DNA"/>
</dbReference>
<keyword evidence="1" id="KW-0812">Transmembrane</keyword>
<evidence type="ECO:0000256" key="1">
    <source>
        <dbReference type="SAM" id="Phobius"/>
    </source>
</evidence>
<reference evidence="2" key="1">
    <citation type="journal article" date="2020" name="Nature">
        <title>Giant virus diversity and host interactions through global metagenomics.</title>
        <authorList>
            <person name="Schulz F."/>
            <person name="Roux S."/>
            <person name="Paez-Espino D."/>
            <person name="Jungbluth S."/>
            <person name="Walsh D.A."/>
            <person name="Denef V.J."/>
            <person name="McMahon K.D."/>
            <person name="Konstantinidis K.T."/>
            <person name="Eloe-Fadrosh E.A."/>
            <person name="Kyrpides N.C."/>
            <person name="Woyke T."/>
        </authorList>
    </citation>
    <scope>NUCLEOTIDE SEQUENCE</scope>
    <source>
        <strain evidence="2">GVMAG-M-3300018868-6</strain>
    </source>
</reference>
<protein>
    <submittedName>
        <fullName evidence="2">Uncharacterized protein</fullName>
    </submittedName>
</protein>